<evidence type="ECO:0000313" key="9">
    <source>
        <dbReference type="Proteomes" id="UP000326565"/>
    </source>
</evidence>
<dbReference type="PANTHER" id="PTHR36206:SF4">
    <property type="entry name" value="HYPOTHETICAL CONSERVED PROTEIN (EUROFUNG)-RELATED"/>
    <property type="match status" value="1"/>
</dbReference>
<keyword evidence="5" id="KW-0804">Transcription</keyword>
<evidence type="ECO:0000256" key="3">
    <source>
        <dbReference type="ARBA" id="ARBA00023015"/>
    </source>
</evidence>
<keyword evidence="4" id="KW-0238">DNA-binding</keyword>
<evidence type="ECO:0000256" key="4">
    <source>
        <dbReference type="ARBA" id="ARBA00023125"/>
    </source>
</evidence>
<feature type="region of interest" description="Disordered" evidence="7">
    <location>
        <begin position="451"/>
        <end position="471"/>
    </location>
</feature>
<name>A0A5N5X507_9EURO</name>
<gene>
    <name evidence="8" type="ORF">BDV29DRAFT_190987</name>
</gene>
<dbReference type="PANTHER" id="PTHR36206">
    <property type="entry name" value="ASPERCRYPTIN BIOSYNTHESIS CLUSTER-SPECIFIC TRANSCRIPTION REGULATOR ATNN-RELATED"/>
    <property type="match status" value="1"/>
</dbReference>
<keyword evidence="6" id="KW-0539">Nucleus</keyword>
<sequence length="471" mass="52219">MTMKCPCREVGRMSEAMKRSRRSTPRAKTGCLTCKPACLKCTRTGRRCDGYENTIFSQMQARRPASITTYSIPFRVPGSKADRQLLHYYCCQAADNLSSYSDPALWTTLILQRSHHEPVIRSALVTLSSLYQDYLAGDFTCPGTDSLPPPSALQRIAKSHRQLRLYLSNPGASPEVALICSIIFYAFETLVGNTQQAIRHLDLGLVLLQRCQNDSCSSMSKPDDILPHLAAFETRGIHDVVPHTLLSAAQGEAVLTKLQNWMTSHLAVHANVKDVPETTPPEILHERAVLERQFQRYLDAIEKLSEGSGKKDDKRILLLRIQTRMYYGVLLQRLPWPCCVSTNAGLSLSHSKSTPMTAQPQSVPENGMDAALSEISTLLDTSPQGTDCNSRPFTLSTQLVLGLYYACLKTANQHTLETVLTLLRHPHLPSRDGLWDAKAAASVVEGLLAQARREQDTDDQSLSALATEKLD</sequence>
<keyword evidence="9" id="KW-1185">Reference proteome</keyword>
<organism evidence="8 9">
    <name type="scientific">Aspergillus leporis</name>
    <dbReference type="NCBI Taxonomy" id="41062"/>
    <lineage>
        <taxon>Eukaryota</taxon>
        <taxon>Fungi</taxon>
        <taxon>Dikarya</taxon>
        <taxon>Ascomycota</taxon>
        <taxon>Pezizomycotina</taxon>
        <taxon>Eurotiomycetes</taxon>
        <taxon>Eurotiomycetidae</taxon>
        <taxon>Eurotiales</taxon>
        <taxon>Aspergillaceae</taxon>
        <taxon>Aspergillus</taxon>
        <taxon>Aspergillus subgen. Circumdati</taxon>
    </lineage>
</organism>
<reference evidence="8 9" key="1">
    <citation type="submission" date="2019-04" db="EMBL/GenBank/DDBJ databases">
        <title>Friends and foes A comparative genomics study of 23 Aspergillus species from section Flavi.</title>
        <authorList>
            <consortium name="DOE Joint Genome Institute"/>
            <person name="Kjaerbolling I."/>
            <person name="Vesth T."/>
            <person name="Frisvad J.C."/>
            <person name="Nybo J.L."/>
            <person name="Theobald S."/>
            <person name="Kildgaard S."/>
            <person name="Isbrandt T."/>
            <person name="Kuo A."/>
            <person name="Sato A."/>
            <person name="Lyhne E.K."/>
            <person name="Kogle M.E."/>
            <person name="Wiebenga A."/>
            <person name="Kun R.S."/>
            <person name="Lubbers R.J."/>
            <person name="Makela M.R."/>
            <person name="Barry K."/>
            <person name="Chovatia M."/>
            <person name="Clum A."/>
            <person name="Daum C."/>
            <person name="Haridas S."/>
            <person name="He G."/>
            <person name="LaButti K."/>
            <person name="Lipzen A."/>
            <person name="Mondo S."/>
            <person name="Riley R."/>
            <person name="Salamov A."/>
            <person name="Simmons B.A."/>
            <person name="Magnuson J.K."/>
            <person name="Henrissat B."/>
            <person name="Mortensen U.H."/>
            <person name="Larsen T.O."/>
            <person name="Devries R.P."/>
            <person name="Grigoriev I.V."/>
            <person name="Machida M."/>
            <person name="Baker S.E."/>
            <person name="Andersen M.R."/>
        </authorList>
    </citation>
    <scope>NUCLEOTIDE SEQUENCE [LARGE SCALE GENOMIC DNA]</scope>
    <source>
        <strain evidence="8 9">CBS 151.66</strain>
    </source>
</reference>
<keyword evidence="1" id="KW-0479">Metal-binding</keyword>
<evidence type="ECO:0000256" key="2">
    <source>
        <dbReference type="ARBA" id="ARBA00022833"/>
    </source>
</evidence>
<dbReference type="InterPro" id="IPR052360">
    <property type="entry name" value="Transcr_Regulatory_Proteins"/>
</dbReference>
<keyword evidence="3" id="KW-0805">Transcription regulation</keyword>
<proteinExistence type="predicted"/>
<evidence type="ECO:0000313" key="8">
    <source>
        <dbReference type="EMBL" id="KAB8074410.1"/>
    </source>
</evidence>
<protein>
    <recommendedName>
        <fullName evidence="10">Zn(2)-C6 fungal-type domain-containing protein</fullName>
    </recommendedName>
</protein>
<evidence type="ECO:0000256" key="7">
    <source>
        <dbReference type="SAM" id="MobiDB-lite"/>
    </source>
</evidence>
<dbReference type="GO" id="GO:0003677">
    <property type="term" value="F:DNA binding"/>
    <property type="evidence" value="ECO:0007669"/>
    <property type="project" value="UniProtKB-KW"/>
</dbReference>
<dbReference type="Proteomes" id="UP000326565">
    <property type="component" value="Unassembled WGS sequence"/>
</dbReference>
<evidence type="ECO:0000256" key="6">
    <source>
        <dbReference type="ARBA" id="ARBA00023242"/>
    </source>
</evidence>
<dbReference type="OrthoDB" id="3598904at2759"/>
<evidence type="ECO:0000256" key="1">
    <source>
        <dbReference type="ARBA" id="ARBA00022723"/>
    </source>
</evidence>
<dbReference type="EMBL" id="ML732210">
    <property type="protein sequence ID" value="KAB8074410.1"/>
    <property type="molecule type" value="Genomic_DNA"/>
</dbReference>
<dbReference type="AlphaFoldDB" id="A0A5N5X507"/>
<evidence type="ECO:0000256" key="5">
    <source>
        <dbReference type="ARBA" id="ARBA00023163"/>
    </source>
</evidence>
<dbReference type="GO" id="GO:0046872">
    <property type="term" value="F:metal ion binding"/>
    <property type="evidence" value="ECO:0007669"/>
    <property type="project" value="UniProtKB-KW"/>
</dbReference>
<accession>A0A5N5X507</accession>
<keyword evidence="2" id="KW-0862">Zinc</keyword>
<evidence type="ECO:0008006" key="10">
    <source>
        <dbReference type="Google" id="ProtNLM"/>
    </source>
</evidence>